<dbReference type="Proteomes" id="UP000241444">
    <property type="component" value="Unassembled WGS sequence"/>
</dbReference>
<keyword evidence="3" id="KW-1185">Reference proteome</keyword>
<reference evidence="3" key="1">
    <citation type="submission" date="2017-11" db="EMBL/GenBank/DDBJ databases">
        <authorList>
            <person name="Kuznetsova I."/>
            <person name="Sazanova A."/>
            <person name="Chirak E."/>
            <person name="Safronova V."/>
            <person name="Willems A."/>
        </authorList>
    </citation>
    <scope>NUCLEOTIDE SEQUENCE [LARGE SCALE GENOMIC DNA]</scope>
    <source>
        <strain evidence="3">STM 196</strain>
    </source>
</reference>
<accession>A0A2P7B905</accession>
<dbReference type="Pfam" id="PF03009">
    <property type="entry name" value="GDPD"/>
    <property type="match status" value="1"/>
</dbReference>
<protein>
    <submittedName>
        <fullName evidence="2">Glycerophosphodiester phosphodiesterase</fullName>
    </submittedName>
</protein>
<dbReference type="GO" id="GO:0006629">
    <property type="term" value="P:lipid metabolic process"/>
    <property type="evidence" value="ECO:0007669"/>
    <property type="project" value="InterPro"/>
</dbReference>
<dbReference type="Gene3D" id="3.20.20.190">
    <property type="entry name" value="Phosphatidylinositol (PI) phosphodiesterase"/>
    <property type="match status" value="1"/>
</dbReference>
<dbReference type="EMBL" id="PGGO01000027">
    <property type="protein sequence ID" value="PSH62946.1"/>
    <property type="molecule type" value="Genomic_DNA"/>
</dbReference>
<dbReference type="PANTHER" id="PTHR43805:SF1">
    <property type="entry name" value="GP-PDE DOMAIN-CONTAINING PROTEIN"/>
    <property type="match status" value="1"/>
</dbReference>
<dbReference type="GO" id="GO:0008081">
    <property type="term" value="F:phosphoric diester hydrolase activity"/>
    <property type="evidence" value="ECO:0007669"/>
    <property type="project" value="InterPro"/>
</dbReference>
<dbReference type="InterPro" id="IPR017946">
    <property type="entry name" value="PLC-like_Pdiesterase_TIM-brl"/>
</dbReference>
<feature type="domain" description="GP-PDE" evidence="1">
    <location>
        <begin position="40"/>
        <end position="276"/>
    </location>
</feature>
<dbReference type="OrthoDB" id="8418918at2"/>
<name>A0A2P7B905_9HYPH</name>
<evidence type="ECO:0000313" key="3">
    <source>
        <dbReference type="Proteomes" id="UP000241444"/>
    </source>
</evidence>
<comment type="caution">
    <text evidence="2">The sequence shown here is derived from an EMBL/GenBank/DDBJ whole genome shotgun (WGS) entry which is preliminary data.</text>
</comment>
<dbReference type="InterPro" id="IPR030395">
    <property type="entry name" value="GP_PDE_dom"/>
</dbReference>
<evidence type="ECO:0000313" key="2">
    <source>
        <dbReference type="EMBL" id="PSH62946.1"/>
    </source>
</evidence>
<dbReference type="AlphaFoldDB" id="A0A2P7B905"/>
<organism evidence="2 3">
    <name type="scientific">Phyllobacterium brassicacearum</name>
    <dbReference type="NCBI Taxonomy" id="314235"/>
    <lineage>
        <taxon>Bacteria</taxon>
        <taxon>Pseudomonadati</taxon>
        <taxon>Pseudomonadota</taxon>
        <taxon>Alphaproteobacteria</taxon>
        <taxon>Hyphomicrobiales</taxon>
        <taxon>Phyllobacteriaceae</taxon>
        <taxon>Phyllobacterium</taxon>
    </lineage>
</organism>
<proteinExistence type="predicted"/>
<evidence type="ECO:0000259" key="1">
    <source>
        <dbReference type="Pfam" id="PF03009"/>
    </source>
</evidence>
<sequence length="291" mass="32432">MSHGISLDFDGRRVALKWHRLRRRMSDPVFGSNNLREGMRLGASMEIDLRVTRDFDFAVLHDAALERETDGSGVVAERSCNQLASIRYDDRDLPGVAPDARPLLLLGDLTALLDGAHPEALLQFDMKDRLAAVQREGVERLKQAFAGKHVPLVISGACSDLILALSNELPQIRRGIDPTDRLVDLFRKADIRTALQEFRSEIRGPAQPEIVYLSWQLLLHTLHAGVDLVAICHDEGKCVDAWTFTLSDPEAGFNDGEWRDLSRLLSLGVDQITTDEAVATERAYVTRIRSG</sequence>
<dbReference type="SUPFAM" id="SSF51695">
    <property type="entry name" value="PLC-like phosphodiesterases"/>
    <property type="match status" value="1"/>
</dbReference>
<gene>
    <name evidence="2" type="ORF">CU102_24750</name>
</gene>
<dbReference type="RefSeq" id="WP_106713743.1">
    <property type="nucleotide sequence ID" value="NZ_PGGO01000027.1"/>
</dbReference>
<dbReference type="PANTHER" id="PTHR43805">
    <property type="entry name" value="GLYCEROPHOSPHORYL DIESTER PHOSPHODIESTERASE"/>
    <property type="match status" value="1"/>
</dbReference>